<dbReference type="Proteomes" id="UP000319825">
    <property type="component" value="Unassembled WGS sequence"/>
</dbReference>
<feature type="compositionally biased region" description="Basic and acidic residues" evidence="1">
    <location>
        <begin position="647"/>
        <end position="657"/>
    </location>
</feature>
<sequence length="932" mass="98893">MSTDPGQPSIDDQAGEGSGNLGDWATWQGPDMDWQPSLAPSPAVTRTDAGTVHAYDTPHHPADEPPTTPAPLHPDQPQPTAGSQWVRNPDDARTLFDQHADRIATTTQQREQLPQLWNALINHMGDDGIITVSESALAAATSTSQPAVHKRIVALRDRGLLQLVQEARPGVAARYGVTDPGQPRQAPSPDLPEGSRWVRNRNDARTLFDQHADHIATTTPQQEQLPQLWNALINHMDDDGTITVTERDLAAATSTSQPTVHKRIVALRDRGLLQLVQEARPGVAARYGVTDPGQPRQAPSPDLPEGSQWVRNQNDAQTLFDQHADHIATTTQQQEQLRQLWNALINHMDDDGTITASEPALAAATFTPQPTVHKRIVVLRDSGLLQLVQEAHSRVAARYAVSDPGQPRQAPLPGLPAGSRWVRNRNDAQTLFDQHADHIATTTQQREQLPKLWNALINHMDDDGTITVTESALAAATSTPRQTVHDRIVALRDSGLLQLVREGHGGVAARYGVSDPGQPRQAPLPGLPAGSQWVRNRNDARTLFNQHADHIATTTQQREQLPQLWNALINHMDDDGTITASESDLAAATSTPRPTVHKRIVALRDRGLLQLVQEAHRGVAARYAVTDPGQPRQAPVPGPAPGPDRPQGSEDLSRLNHGDTSPMPGPVPAPPAGTGLPGLSGLPGPLDAPDALTAAAWPAGPAASARPMEEGPAGPAGPVSGIDVTAHGAGMSTDFGQPRIDDQAGDGGNLGDWATWQEDPALDLFDPLHPAAWVGPPTAVGTGLYPGPQPMDPTWAQAPPGPTSWSQPSGDQPSQFPGTQSFPPGPGMQEPAPQSPMSGPAPAPPAGTGLPGLPWPLDDPDAPTASAWPAGPAASAWTAGWTEPGWPDPDIDVTTHGAAMSTDPGQPRNQASDGSGNLGDWATWQGPDPGVS</sequence>
<feature type="compositionally biased region" description="Low complexity" evidence="1">
    <location>
        <begin position="672"/>
        <end position="718"/>
    </location>
</feature>
<feature type="region of interest" description="Disordered" evidence="1">
    <location>
        <begin position="780"/>
        <end position="932"/>
    </location>
</feature>
<feature type="region of interest" description="Disordered" evidence="1">
    <location>
        <begin position="174"/>
        <end position="195"/>
    </location>
</feature>
<feature type="region of interest" description="Disordered" evidence="1">
    <location>
        <begin position="623"/>
        <end position="754"/>
    </location>
</feature>
<accession>A0A562IIC8</accession>
<keyword evidence="3" id="KW-1185">Reference proteome</keyword>
<feature type="region of interest" description="Disordered" evidence="1">
    <location>
        <begin position="286"/>
        <end position="307"/>
    </location>
</feature>
<proteinExistence type="predicted"/>
<feature type="region of interest" description="Disordered" evidence="1">
    <location>
        <begin position="399"/>
        <end position="419"/>
    </location>
</feature>
<feature type="compositionally biased region" description="Polar residues" evidence="1">
    <location>
        <begin position="803"/>
        <end position="822"/>
    </location>
</feature>
<feature type="compositionally biased region" description="Pro residues" evidence="1">
    <location>
        <begin position="64"/>
        <end position="77"/>
    </location>
</feature>
<organism evidence="2 3">
    <name type="scientific">Micromonospora olivasterospora</name>
    <dbReference type="NCBI Taxonomy" id="1880"/>
    <lineage>
        <taxon>Bacteria</taxon>
        <taxon>Bacillati</taxon>
        <taxon>Actinomycetota</taxon>
        <taxon>Actinomycetes</taxon>
        <taxon>Micromonosporales</taxon>
        <taxon>Micromonosporaceae</taxon>
        <taxon>Micromonospora</taxon>
    </lineage>
</organism>
<reference evidence="2 3" key="1">
    <citation type="submission" date="2019-07" db="EMBL/GenBank/DDBJ databases">
        <title>R&amp;d 2014.</title>
        <authorList>
            <person name="Klenk H.-P."/>
        </authorList>
    </citation>
    <scope>NUCLEOTIDE SEQUENCE [LARGE SCALE GENOMIC DNA]</scope>
    <source>
        <strain evidence="2 3">DSM 43868</strain>
    </source>
</reference>
<dbReference type="OrthoDB" id="3239785at2"/>
<name>A0A562IIC8_MICOL</name>
<feature type="compositionally biased region" description="Polar residues" evidence="1">
    <location>
        <begin position="903"/>
        <end position="915"/>
    </location>
</feature>
<dbReference type="Gene3D" id="1.10.10.10">
    <property type="entry name" value="Winged helix-like DNA-binding domain superfamily/Winged helix DNA-binding domain"/>
    <property type="match status" value="2"/>
</dbReference>
<feature type="compositionally biased region" description="Low complexity" evidence="1">
    <location>
        <begin position="846"/>
        <end position="882"/>
    </location>
</feature>
<feature type="region of interest" description="Disordered" evidence="1">
    <location>
        <begin position="1"/>
        <end position="88"/>
    </location>
</feature>
<dbReference type="InterPro" id="IPR036388">
    <property type="entry name" value="WH-like_DNA-bd_sf"/>
</dbReference>
<feature type="compositionally biased region" description="Pro residues" evidence="1">
    <location>
        <begin position="634"/>
        <end position="644"/>
    </location>
</feature>
<evidence type="ECO:0000256" key="1">
    <source>
        <dbReference type="SAM" id="MobiDB-lite"/>
    </source>
</evidence>
<dbReference type="RefSeq" id="WP_145776987.1">
    <property type="nucleotide sequence ID" value="NZ_VLKE01000001.1"/>
</dbReference>
<comment type="caution">
    <text evidence="2">The sequence shown here is derived from an EMBL/GenBank/DDBJ whole genome shotgun (WGS) entry which is preliminary data.</text>
</comment>
<evidence type="ECO:0000313" key="2">
    <source>
        <dbReference type="EMBL" id="TWH70779.1"/>
    </source>
</evidence>
<evidence type="ECO:0000313" key="3">
    <source>
        <dbReference type="Proteomes" id="UP000319825"/>
    </source>
</evidence>
<protein>
    <submittedName>
        <fullName evidence="2">Uncharacterized protein</fullName>
    </submittedName>
</protein>
<dbReference type="EMBL" id="VLKE01000001">
    <property type="protein sequence ID" value="TWH70779.1"/>
    <property type="molecule type" value="Genomic_DNA"/>
</dbReference>
<dbReference type="AlphaFoldDB" id="A0A562IIC8"/>
<gene>
    <name evidence="2" type="ORF">JD77_05804</name>
</gene>